<reference evidence="2" key="1">
    <citation type="journal article" date="2020" name="Stud. Mycol.">
        <title>101 Dothideomycetes genomes: a test case for predicting lifestyles and emergence of pathogens.</title>
        <authorList>
            <person name="Haridas S."/>
            <person name="Albert R."/>
            <person name="Binder M."/>
            <person name="Bloem J."/>
            <person name="Labutti K."/>
            <person name="Salamov A."/>
            <person name="Andreopoulos B."/>
            <person name="Baker S."/>
            <person name="Barry K."/>
            <person name="Bills G."/>
            <person name="Bluhm B."/>
            <person name="Cannon C."/>
            <person name="Castanera R."/>
            <person name="Culley D."/>
            <person name="Daum C."/>
            <person name="Ezra D."/>
            <person name="Gonzalez J."/>
            <person name="Henrissat B."/>
            <person name="Kuo A."/>
            <person name="Liang C."/>
            <person name="Lipzen A."/>
            <person name="Lutzoni F."/>
            <person name="Magnuson J."/>
            <person name="Mondo S."/>
            <person name="Nolan M."/>
            <person name="Ohm R."/>
            <person name="Pangilinan J."/>
            <person name="Park H.-J."/>
            <person name="Ramirez L."/>
            <person name="Alfaro M."/>
            <person name="Sun H."/>
            <person name="Tritt A."/>
            <person name="Yoshinaga Y."/>
            <person name="Zwiers L.-H."/>
            <person name="Turgeon B."/>
            <person name="Goodwin S."/>
            <person name="Spatafora J."/>
            <person name="Crous P."/>
            <person name="Grigoriev I."/>
        </authorList>
    </citation>
    <scope>NUCLEOTIDE SEQUENCE</scope>
    <source>
        <strain evidence="2">SCOH1-5</strain>
    </source>
</reference>
<name>A0A6A6FCR0_9PEZI</name>
<dbReference type="Proteomes" id="UP000799539">
    <property type="component" value="Unassembled WGS sequence"/>
</dbReference>
<gene>
    <name evidence="2" type="ORF">CERZMDRAFT_98918</name>
</gene>
<protein>
    <submittedName>
        <fullName evidence="2">Uncharacterized protein</fullName>
    </submittedName>
</protein>
<evidence type="ECO:0000256" key="1">
    <source>
        <dbReference type="SAM" id="MobiDB-lite"/>
    </source>
</evidence>
<evidence type="ECO:0000313" key="3">
    <source>
        <dbReference type="Proteomes" id="UP000799539"/>
    </source>
</evidence>
<feature type="region of interest" description="Disordered" evidence="1">
    <location>
        <begin position="154"/>
        <end position="181"/>
    </location>
</feature>
<keyword evidence="3" id="KW-1185">Reference proteome</keyword>
<sequence>MAILIPPQNTGERFASHSQILRGSRAEFSQRDGGEWTTEGMVAQTHIDVEAPIEGTLNGQALWSQGLTSILSCRGAVRGPDKVWLVATLWLGGSGWQGSGRGDGLRRRISIASLVVRAHRPHWASGLREAAIPCAGVRGARALCLQHAWKSVGNGGPGRAKEVPECSPQSRHQPPATKQDTKVKIGFTDGAGPSMSCLQLESDCVACQELHRSGIVARHRTHGPCGWKKSSHNGSIVEGLLGPSGKSRVRPQLNAFLYGTIEGAEPFPQAATRSAQMSPR</sequence>
<accession>A0A6A6FCR0</accession>
<organism evidence="2 3">
    <name type="scientific">Cercospora zeae-maydis SCOH1-5</name>
    <dbReference type="NCBI Taxonomy" id="717836"/>
    <lineage>
        <taxon>Eukaryota</taxon>
        <taxon>Fungi</taxon>
        <taxon>Dikarya</taxon>
        <taxon>Ascomycota</taxon>
        <taxon>Pezizomycotina</taxon>
        <taxon>Dothideomycetes</taxon>
        <taxon>Dothideomycetidae</taxon>
        <taxon>Mycosphaerellales</taxon>
        <taxon>Mycosphaerellaceae</taxon>
        <taxon>Cercospora</taxon>
    </lineage>
</organism>
<feature type="compositionally biased region" description="Polar residues" evidence="1">
    <location>
        <begin position="167"/>
        <end position="178"/>
    </location>
</feature>
<evidence type="ECO:0000313" key="2">
    <source>
        <dbReference type="EMBL" id="KAF2211184.1"/>
    </source>
</evidence>
<dbReference type="AlphaFoldDB" id="A0A6A6FCR0"/>
<dbReference type="EMBL" id="ML992678">
    <property type="protein sequence ID" value="KAF2211184.1"/>
    <property type="molecule type" value="Genomic_DNA"/>
</dbReference>
<proteinExistence type="predicted"/>